<evidence type="ECO:0000256" key="2">
    <source>
        <dbReference type="ARBA" id="ARBA00022771"/>
    </source>
</evidence>
<dbReference type="SUPFAM" id="SSF57716">
    <property type="entry name" value="Glucocorticoid receptor-like (DNA-binding domain)"/>
    <property type="match status" value="1"/>
</dbReference>
<protein>
    <recommendedName>
        <fullName evidence="5">Zinc finger DksA/TraR C4-type domain-containing protein</fullName>
    </recommendedName>
</protein>
<comment type="caution">
    <text evidence="6">The sequence shown here is derived from an EMBL/GenBank/DDBJ whole genome shotgun (WGS) entry which is preliminary data.</text>
</comment>
<proteinExistence type="predicted"/>
<organism evidence="6 7">
    <name type="scientific">candidate division WOR-3 bacterium</name>
    <dbReference type="NCBI Taxonomy" id="2052148"/>
    <lineage>
        <taxon>Bacteria</taxon>
        <taxon>Bacteria division WOR-3</taxon>
    </lineage>
</organism>
<dbReference type="PANTHER" id="PTHR33823">
    <property type="entry name" value="RNA POLYMERASE-BINDING TRANSCRIPTION FACTOR DKSA-RELATED"/>
    <property type="match status" value="1"/>
</dbReference>
<dbReference type="InterPro" id="IPR000962">
    <property type="entry name" value="Znf_DskA_TraR"/>
</dbReference>
<keyword evidence="2" id="KW-0863">Zinc-finger</keyword>
<dbReference type="AlphaFoldDB" id="A0A348MLH7"/>
<dbReference type="Pfam" id="PF01258">
    <property type="entry name" value="zf-dskA_traR"/>
    <property type="match status" value="1"/>
</dbReference>
<dbReference type="PROSITE" id="PS51128">
    <property type="entry name" value="ZF_DKSA_2"/>
    <property type="match status" value="1"/>
</dbReference>
<feature type="zinc finger region" description="dksA C4-type" evidence="4">
    <location>
        <begin position="99"/>
        <end position="123"/>
    </location>
</feature>
<evidence type="ECO:0000259" key="5">
    <source>
        <dbReference type="Pfam" id="PF01258"/>
    </source>
</evidence>
<name>A0A348MLH7_UNCW3</name>
<dbReference type="Proteomes" id="UP000262454">
    <property type="component" value="Unassembled WGS sequence"/>
</dbReference>
<evidence type="ECO:0000256" key="3">
    <source>
        <dbReference type="ARBA" id="ARBA00022833"/>
    </source>
</evidence>
<keyword evidence="1" id="KW-0479">Metal-binding</keyword>
<dbReference type="SUPFAM" id="SSF109635">
    <property type="entry name" value="DnaK suppressor protein DksA, alpha-hairpin domain"/>
    <property type="match status" value="1"/>
</dbReference>
<dbReference type="EMBL" id="DMCX01000035">
    <property type="protein sequence ID" value="HAF07903.1"/>
    <property type="molecule type" value="Genomic_DNA"/>
</dbReference>
<keyword evidence="3" id="KW-0862">Zinc</keyword>
<dbReference type="InterPro" id="IPR037187">
    <property type="entry name" value="DnaK_N"/>
</dbReference>
<reference evidence="6 7" key="1">
    <citation type="journal article" date="2018" name="Nat. Biotechnol.">
        <title>A standardized bacterial taxonomy based on genome phylogeny substantially revises the tree of life.</title>
        <authorList>
            <person name="Parks D.H."/>
            <person name="Chuvochina M."/>
            <person name="Waite D.W."/>
            <person name="Rinke C."/>
            <person name="Skarshewski A."/>
            <person name="Chaumeil P.A."/>
            <person name="Hugenholtz P."/>
        </authorList>
    </citation>
    <scope>NUCLEOTIDE SEQUENCE [LARGE SCALE GENOMIC DNA]</scope>
    <source>
        <strain evidence="6">UBA7921</strain>
    </source>
</reference>
<evidence type="ECO:0000256" key="1">
    <source>
        <dbReference type="ARBA" id="ARBA00022723"/>
    </source>
</evidence>
<gene>
    <name evidence="6" type="ORF">DCG82_05825</name>
</gene>
<sequence>MKLLKWRNSMDKKTKKSIEQQLIKLKQEKQKILKEYQERLNSNDYISSEASTYPYHSADIGTDAASLETNSINLNDLLKEIREIDDAISRLENGTYGICEICGEEISMKRLKALPFTKLCLKCSEKAK</sequence>
<dbReference type="PROSITE" id="PS01102">
    <property type="entry name" value="ZF_DKSA_1"/>
    <property type="match status" value="1"/>
</dbReference>
<evidence type="ECO:0000256" key="4">
    <source>
        <dbReference type="PROSITE-ProRule" id="PRU00510"/>
    </source>
</evidence>
<evidence type="ECO:0000313" key="6">
    <source>
        <dbReference type="EMBL" id="HAF07903.1"/>
    </source>
</evidence>
<dbReference type="GO" id="GO:0008270">
    <property type="term" value="F:zinc ion binding"/>
    <property type="evidence" value="ECO:0007669"/>
    <property type="project" value="UniProtKB-KW"/>
</dbReference>
<dbReference type="PANTHER" id="PTHR33823:SF4">
    <property type="entry name" value="GENERAL STRESS PROTEIN 16O"/>
    <property type="match status" value="1"/>
</dbReference>
<dbReference type="InterPro" id="IPR020458">
    <property type="entry name" value="Znf_DskA_TraR_CS"/>
</dbReference>
<dbReference type="Gene3D" id="1.20.120.910">
    <property type="entry name" value="DksA, coiled-coil domain"/>
    <property type="match status" value="1"/>
</dbReference>
<feature type="domain" description="Zinc finger DksA/TraR C4-type" evidence="5">
    <location>
        <begin position="94"/>
        <end position="126"/>
    </location>
</feature>
<evidence type="ECO:0000313" key="7">
    <source>
        <dbReference type="Proteomes" id="UP000262454"/>
    </source>
</evidence>
<accession>A0A348MLH7</accession>